<dbReference type="PANTHER" id="PTHR34441">
    <property type="entry name" value="MOTILE SPERM DOMAIN-CONTAINING PROTEIN 1"/>
    <property type="match status" value="1"/>
</dbReference>
<evidence type="ECO:0000313" key="4">
    <source>
        <dbReference type="Proteomes" id="UP001178461"/>
    </source>
</evidence>
<dbReference type="EMBL" id="OX395138">
    <property type="protein sequence ID" value="CAI5791611.1"/>
    <property type="molecule type" value="Genomic_DNA"/>
</dbReference>
<evidence type="ECO:0000256" key="1">
    <source>
        <dbReference type="SAM" id="MobiDB-lite"/>
    </source>
</evidence>
<name>A0AA35L950_9SAUR</name>
<dbReference type="PANTHER" id="PTHR34441:SF1">
    <property type="entry name" value="MOTILE SPERM DOMAIN-CONTAINING 1"/>
    <property type="match status" value="1"/>
</dbReference>
<feature type="compositionally biased region" description="Low complexity" evidence="1">
    <location>
        <begin position="139"/>
        <end position="149"/>
    </location>
</feature>
<dbReference type="AlphaFoldDB" id="A0AA35L950"/>
<feature type="transmembrane region" description="Helical" evidence="2">
    <location>
        <begin position="225"/>
        <end position="244"/>
    </location>
</feature>
<keyword evidence="4" id="KW-1185">Reference proteome</keyword>
<keyword evidence="2" id="KW-0812">Transmembrane</keyword>
<proteinExistence type="predicted"/>
<reference evidence="3" key="1">
    <citation type="submission" date="2022-12" db="EMBL/GenBank/DDBJ databases">
        <authorList>
            <person name="Alioto T."/>
            <person name="Alioto T."/>
            <person name="Gomez Garrido J."/>
        </authorList>
    </citation>
    <scope>NUCLEOTIDE SEQUENCE</scope>
</reference>
<feature type="compositionally biased region" description="Basic and acidic residues" evidence="1">
    <location>
        <begin position="14"/>
        <end position="28"/>
    </location>
</feature>
<accession>A0AA35L950</accession>
<feature type="region of interest" description="Disordered" evidence="1">
    <location>
        <begin position="1"/>
        <end position="202"/>
    </location>
</feature>
<protein>
    <submittedName>
        <fullName evidence="3">Uncharacterized protein</fullName>
    </submittedName>
</protein>
<keyword evidence="2" id="KW-1133">Transmembrane helix</keyword>
<feature type="transmembrane region" description="Helical" evidence="2">
    <location>
        <begin position="256"/>
        <end position="278"/>
    </location>
</feature>
<dbReference type="GO" id="GO:0005737">
    <property type="term" value="C:cytoplasm"/>
    <property type="evidence" value="ECO:0007669"/>
    <property type="project" value="TreeGrafter"/>
</dbReference>
<gene>
    <name evidence="3" type="ORF">PODLI_1B024462</name>
</gene>
<evidence type="ECO:0000313" key="3">
    <source>
        <dbReference type="EMBL" id="CAI5791611.1"/>
    </source>
</evidence>
<evidence type="ECO:0000256" key="2">
    <source>
        <dbReference type="SAM" id="Phobius"/>
    </source>
</evidence>
<feature type="compositionally biased region" description="Low complexity" evidence="1">
    <location>
        <begin position="105"/>
        <end position="118"/>
    </location>
</feature>
<dbReference type="InterPro" id="IPR039283">
    <property type="entry name" value="MOSPD1/3"/>
</dbReference>
<organism evidence="3 4">
    <name type="scientific">Podarcis lilfordi</name>
    <name type="common">Lilford's wall lizard</name>
    <dbReference type="NCBI Taxonomy" id="74358"/>
    <lineage>
        <taxon>Eukaryota</taxon>
        <taxon>Metazoa</taxon>
        <taxon>Chordata</taxon>
        <taxon>Craniata</taxon>
        <taxon>Vertebrata</taxon>
        <taxon>Euteleostomi</taxon>
        <taxon>Lepidosauria</taxon>
        <taxon>Squamata</taxon>
        <taxon>Bifurcata</taxon>
        <taxon>Unidentata</taxon>
        <taxon>Episquamata</taxon>
        <taxon>Laterata</taxon>
        <taxon>Lacertibaenia</taxon>
        <taxon>Lacertidae</taxon>
        <taxon>Podarcis</taxon>
    </lineage>
</organism>
<feature type="compositionally biased region" description="Low complexity" evidence="1">
    <location>
        <begin position="172"/>
        <end position="184"/>
    </location>
</feature>
<dbReference type="Proteomes" id="UP001178461">
    <property type="component" value="Chromosome 13"/>
</dbReference>
<keyword evidence="2" id="KW-0472">Membrane</keyword>
<sequence length="280" mass="29195">MGSRWGEPGGGEGPRGRAESHGQAEEHVQSALRSGGKDARGSLLGSPPKQIPKGRPSLPPGGPSSDLLPPSGEDDDTRREKGAPEIARQFRTRSRSPGQEGEPGGLALLSSSSEAHAAPPGPRRTLRGAFLGESERDSGGLVAAGVGSSWTNRERGRRVRRADGQEEEEEAAAGTPAGGEQATTLRPGSNQPGPARRGQQRAIVRHGAPLSPRGLGRAEPIPPRIFVLYLALAGTCLVLLILPLEGQPSPLVPPALHVTLPQKLVAAYVLGLLTMAFLRS</sequence>